<feature type="transmembrane region" description="Helical" evidence="1">
    <location>
        <begin position="6"/>
        <end position="29"/>
    </location>
</feature>
<reference evidence="2 3" key="1">
    <citation type="submission" date="2019-08" db="EMBL/GenBank/DDBJ databases">
        <title>Deep-cultivation of Planctomycetes and their phenomic and genomic characterization uncovers novel biology.</title>
        <authorList>
            <person name="Wiegand S."/>
            <person name="Jogler M."/>
            <person name="Boedeker C."/>
            <person name="Pinto D."/>
            <person name="Vollmers J."/>
            <person name="Rivas-Marin E."/>
            <person name="Kohn T."/>
            <person name="Peeters S.H."/>
            <person name="Heuer A."/>
            <person name="Rast P."/>
            <person name="Oberbeckmann S."/>
            <person name="Bunk B."/>
            <person name="Jeske O."/>
            <person name="Meyerdierks A."/>
            <person name="Storesund J.E."/>
            <person name="Kallscheuer N."/>
            <person name="Luecker S."/>
            <person name="Lage O.M."/>
            <person name="Pohl T."/>
            <person name="Merkel B.J."/>
            <person name="Hornburger P."/>
            <person name="Mueller R.-W."/>
            <person name="Bruemmer F."/>
            <person name="Labrenz M."/>
            <person name="Spormann A.M."/>
            <person name="Op den Camp H."/>
            <person name="Overmann J."/>
            <person name="Amann R."/>
            <person name="Jetten M.S.M."/>
            <person name="Mascher T."/>
            <person name="Medema M.H."/>
            <person name="Devos D.P."/>
            <person name="Kaster A.-K."/>
            <person name="Ovreas L."/>
            <person name="Rohde M."/>
            <person name="Galperin M.Y."/>
            <person name="Jogler C."/>
        </authorList>
    </citation>
    <scope>NUCLEOTIDE SEQUENCE [LARGE SCALE GENOMIC DNA]</scope>
    <source>
        <strain evidence="2 3">DSM 8797</strain>
    </source>
</reference>
<evidence type="ECO:0008006" key="4">
    <source>
        <dbReference type="Google" id="ProtNLM"/>
    </source>
</evidence>
<name>A0ABX5YT47_9PLAN</name>
<feature type="transmembrane region" description="Helical" evidence="1">
    <location>
        <begin position="430"/>
        <end position="451"/>
    </location>
</feature>
<feature type="transmembrane region" description="Helical" evidence="1">
    <location>
        <begin position="70"/>
        <end position="89"/>
    </location>
</feature>
<proteinExistence type="predicted"/>
<sequence length="629" mass="71465">MLNSALLFAEISLLSGCFLLYIHAIGTIFKDRFSNTPASVPPLFLGLISLFSLVYLLTMVTLYQNELAHYLHYFFLSSVCLTVVLACFSKSPIFNRNIVENCVIFSVAMFIILLYQFYPYEYLTNDIPTDNFLHDLAYDNVISLWFAESLLRGELLEFGDWLGSDRPPLFSGTILFLNATQLPVDQVYLLIGIAVQAILIPVVSEFVAGLSKRKLTIPEKLFLTFIVISTPVFIHNVAFLWPKLFAAIFMIIAVDLLFFQPEKSIRLTILTSISMLLSFLAHGGSGFAILAVALIYIVRIRKKEELYRGFLIAAVFFAGYTPWIFYQKVVQPPGDRLLKWHILAQIDIVPEGVGPLFVKKIKEMHYFDIPVRTYQSFHNQILEGFPQIVSTPSIDRFAELSFYKIPFSVGVPLFITALCLLFYRDKSFKTVMLIAFVNAIVWFALPFKPVWSIHEGTYFLPIMIITAGVYGVLNLRSGKLPVMLTLVGFGIANLVIMDWHRMYLFENTHLVPHDVYKMVDITNYNGGKDFDNTSIENLSVFGSRLTTDADTADFKLSAVNGDAIYYITGPDANGQTLEVYGDGKRVLELTDTKIHRWKRLDVGRFEKLQIRLVDNGKNWGQWSAIAVRK</sequence>
<evidence type="ECO:0000313" key="2">
    <source>
        <dbReference type="EMBL" id="QEG18755.1"/>
    </source>
</evidence>
<evidence type="ECO:0000256" key="1">
    <source>
        <dbReference type="SAM" id="Phobius"/>
    </source>
</evidence>
<feature type="transmembrane region" description="Helical" evidence="1">
    <location>
        <begin position="101"/>
        <end position="118"/>
    </location>
</feature>
<keyword evidence="3" id="KW-1185">Reference proteome</keyword>
<feature type="transmembrane region" description="Helical" evidence="1">
    <location>
        <begin position="405"/>
        <end position="423"/>
    </location>
</feature>
<organism evidence="2 3">
    <name type="scientific">Gimesia maris</name>
    <dbReference type="NCBI Taxonomy" id="122"/>
    <lineage>
        <taxon>Bacteria</taxon>
        <taxon>Pseudomonadati</taxon>
        <taxon>Planctomycetota</taxon>
        <taxon>Planctomycetia</taxon>
        <taxon>Planctomycetales</taxon>
        <taxon>Planctomycetaceae</taxon>
        <taxon>Gimesia</taxon>
    </lineage>
</organism>
<feature type="transmembrane region" description="Helical" evidence="1">
    <location>
        <begin position="222"/>
        <end position="253"/>
    </location>
</feature>
<gene>
    <name evidence="2" type="ORF">GmarT_46460</name>
</gene>
<feature type="transmembrane region" description="Helical" evidence="1">
    <location>
        <begin position="187"/>
        <end position="210"/>
    </location>
</feature>
<feature type="transmembrane region" description="Helical" evidence="1">
    <location>
        <begin position="309"/>
        <end position="326"/>
    </location>
</feature>
<dbReference type="Proteomes" id="UP000322887">
    <property type="component" value="Chromosome"/>
</dbReference>
<keyword evidence="1" id="KW-0812">Transmembrane</keyword>
<feature type="transmembrane region" description="Helical" evidence="1">
    <location>
        <begin position="480"/>
        <end position="499"/>
    </location>
</feature>
<feature type="transmembrane region" description="Helical" evidence="1">
    <location>
        <begin position="273"/>
        <end position="297"/>
    </location>
</feature>
<keyword evidence="1" id="KW-1133">Transmembrane helix</keyword>
<accession>A0ABX5YT47</accession>
<evidence type="ECO:0000313" key="3">
    <source>
        <dbReference type="Proteomes" id="UP000322887"/>
    </source>
</evidence>
<dbReference type="EMBL" id="CP042910">
    <property type="protein sequence ID" value="QEG18755.1"/>
    <property type="molecule type" value="Genomic_DNA"/>
</dbReference>
<keyword evidence="1" id="KW-0472">Membrane</keyword>
<feature type="transmembrane region" description="Helical" evidence="1">
    <location>
        <begin position="457"/>
        <end position="473"/>
    </location>
</feature>
<feature type="transmembrane region" description="Helical" evidence="1">
    <location>
        <begin position="41"/>
        <end position="64"/>
    </location>
</feature>
<protein>
    <recommendedName>
        <fullName evidence="4">Glycosyltransferase RgtA/B/C/D-like domain-containing protein</fullName>
    </recommendedName>
</protein>